<keyword evidence="1" id="KW-0378">Hydrolase</keyword>
<name>A0AAJ5K0V1_9DEIO</name>
<dbReference type="AlphaFoldDB" id="A0AAJ5K0V1"/>
<protein>
    <submittedName>
        <fullName evidence="1">Carboxypeptidase regulatory-like domain-containing protein</fullName>
    </submittedName>
</protein>
<evidence type="ECO:0000313" key="1">
    <source>
        <dbReference type="EMBL" id="TLK30068.1"/>
    </source>
</evidence>
<comment type="caution">
    <text evidence="1">The sequence shown here is derived from an EMBL/GenBank/DDBJ whole genome shotgun (WGS) entry which is preliminary data.</text>
</comment>
<keyword evidence="1" id="KW-0645">Protease</keyword>
<dbReference type="EMBL" id="VBRC01000003">
    <property type="protein sequence ID" value="TLK30068.1"/>
    <property type="molecule type" value="Genomic_DNA"/>
</dbReference>
<dbReference type="GO" id="GO:0004180">
    <property type="term" value="F:carboxypeptidase activity"/>
    <property type="evidence" value="ECO:0007669"/>
    <property type="project" value="UniProtKB-KW"/>
</dbReference>
<dbReference type="SUPFAM" id="SSF49464">
    <property type="entry name" value="Carboxypeptidase regulatory domain-like"/>
    <property type="match status" value="1"/>
</dbReference>
<sequence>MKRWGNLAAAQRDSYHASHRKNGPDFLCRTASFLQPHGTAVVLAITSGVQGVHMKSHRSLSLALLTGLLLSACGPSNGNGPTPPPASDTSMIGTGSSTVAGYLANAQAGKLVAGSAVTVENASGSVIASGATNAEGKFTLKLDPGVYNLSFKKDGYAASRIEGLRVVSGTNPPLNAIERLAFATTLPIAVPKLDVKYLQGADAVDFSNDPAKAAQFNASAGVPVQITASTAGNPATSPNLIYAGLGGVPGSGAFGTRVLVNNDPKNTELKTTATLTGANLRGVRGPTELYIVVYDSNDNRIERRIPIVVNDDKPNDATLTSVGDPKAMAVTLAQRSGFYSPIQPTGAPDDISTLFVDLSWNYTSGLGGTPLGVRVWTSDDGNTFRLLKTVNGSDKTARDGSGSLEVGKKVYYQFEVYSSTQSVRSDVVSTTPLDSFTLTNLKPANNSRGASRTPTLSWDVSKKVGDYRKFYVMVNDYPQQSSDCFWGNLLCTGDTKDNMFSDDGSAPALKNTDNSYSIAFNANGKALLPALESNHAYTLDISAAAFSKDGNAISIAHDYFSAFYAAPTGCNFGGPVCQGEVSNFTTGDK</sequence>
<keyword evidence="1" id="KW-0121">Carboxypeptidase</keyword>
<gene>
    <name evidence="1" type="ORF">FCS05_05930</name>
</gene>
<evidence type="ECO:0000313" key="2">
    <source>
        <dbReference type="Proteomes" id="UP000308000"/>
    </source>
</evidence>
<dbReference type="InterPro" id="IPR008969">
    <property type="entry name" value="CarboxyPept-like_regulatory"/>
</dbReference>
<dbReference type="Pfam" id="PF13620">
    <property type="entry name" value="CarboxypepD_reg"/>
    <property type="match status" value="1"/>
</dbReference>
<proteinExistence type="predicted"/>
<dbReference type="Proteomes" id="UP000308000">
    <property type="component" value="Unassembled WGS sequence"/>
</dbReference>
<organism evidence="1 2">
    <name type="scientific">Deinococcus metallilatus</name>
    <dbReference type="NCBI Taxonomy" id="1211322"/>
    <lineage>
        <taxon>Bacteria</taxon>
        <taxon>Thermotogati</taxon>
        <taxon>Deinococcota</taxon>
        <taxon>Deinococci</taxon>
        <taxon>Deinococcales</taxon>
        <taxon>Deinococcaceae</taxon>
        <taxon>Deinococcus</taxon>
    </lineage>
</organism>
<dbReference type="Gene3D" id="2.60.40.1120">
    <property type="entry name" value="Carboxypeptidase-like, regulatory domain"/>
    <property type="match status" value="1"/>
</dbReference>
<accession>A0AAJ5K0V1</accession>
<reference evidence="1 2" key="1">
    <citation type="submission" date="2019-04" db="EMBL/GenBank/DDBJ databases">
        <title>Deinococcus metalilatus MA1002 mutant No.5.</title>
        <authorList>
            <person name="Park W."/>
            <person name="Park C."/>
        </authorList>
    </citation>
    <scope>NUCLEOTIDE SEQUENCE [LARGE SCALE GENOMIC DNA]</scope>
    <source>
        <strain evidence="1 2">MA1002-m5</strain>
    </source>
</reference>